<accession>A0A3R9DT72</accession>
<name>A0A3R9DT72_9BACI</name>
<gene>
    <name evidence="1" type="ORF">EJA10_13260</name>
</gene>
<proteinExistence type="predicted"/>
<dbReference type="EMBL" id="RSFW01000014">
    <property type="protein sequence ID" value="RSD26819.1"/>
    <property type="molecule type" value="Genomic_DNA"/>
</dbReference>
<protein>
    <submittedName>
        <fullName evidence="1">Uncharacterized protein</fullName>
    </submittedName>
</protein>
<evidence type="ECO:0000313" key="2">
    <source>
        <dbReference type="Proteomes" id="UP000279911"/>
    </source>
</evidence>
<evidence type="ECO:0000313" key="1">
    <source>
        <dbReference type="EMBL" id="RSD26819.1"/>
    </source>
</evidence>
<dbReference type="AlphaFoldDB" id="A0A3R9DT72"/>
<dbReference type="Proteomes" id="UP000279911">
    <property type="component" value="Unassembled WGS sequence"/>
</dbReference>
<reference evidence="2" key="1">
    <citation type="submission" date="2018-12" db="EMBL/GenBank/DDBJ databases">
        <title>Bacillus chawlae sp. nov., Bacillus glennii sp. nov., and Bacillus saganii sp. nov. Isolated from the Vehicle Assembly Building at Kennedy Space Center where the Viking Spacecraft were Assembled.</title>
        <authorList>
            <person name="Seuylemezian A."/>
            <person name="Vaishampayan P."/>
        </authorList>
    </citation>
    <scope>NUCLEOTIDE SEQUENCE [LARGE SCALE GENOMIC DNA]</scope>
    <source>
        <strain evidence="2">DSM 13966</strain>
    </source>
</reference>
<sequence length="165" mass="19142">MLDQRIIEELQNYLDQNLVYVLYEKSIESFDDYVLESISPMEIENFITQKRKPTLQKVLFDYIDRKGAADAEVYKKAGIDRRHFSKIRSNPEYRPSKNTVLLLALALELNKKETDKLLSSAGYSLSDSETSDLVVQFCIERKIYDIHQVNYALDYFSQKPLGGVS</sequence>
<comment type="caution">
    <text evidence="1">The sequence shown here is derived from an EMBL/GenBank/DDBJ whole genome shotgun (WGS) entry which is preliminary data.</text>
</comment>
<organism evidence="1 2">
    <name type="scientific">Mesobacillus subterraneus</name>
    <dbReference type="NCBI Taxonomy" id="285983"/>
    <lineage>
        <taxon>Bacteria</taxon>
        <taxon>Bacillati</taxon>
        <taxon>Bacillota</taxon>
        <taxon>Bacilli</taxon>
        <taxon>Bacillales</taxon>
        <taxon>Bacillaceae</taxon>
        <taxon>Mesobacillus</taxon>
    </lineage>
</organism>
<dbReference type="RefSeq" id="WP_125480478.1">
    <property type="nucleotide sequence ID" value="NZ_RSFW01000014.1"/>
</dbReference>
<dbReference type="OrthoDB" id="6194521at2"/>